<dbReference type="SUPFAM" id="SSF56399">
    <property type="entry name" value="ADP-ribosylation"/>
    <property type="match status" value="1"/>
</dbReference>
<dbReference type="CTD" id="100195830"/>
<keyword evidence="2 10" id="KW-0328">Glycosyltransferase</keyword>
<reference evidence="11" key="3">
    <citation type="submission" date="2010-08" db="EMBL/GenBank/DDBJ databases">
        <authorList>
            <consortium name="cGRASP (B.F. Koop &amp; W.S. Davidson)"/>
        </authorList>
    </citation>
    <scope>NUCLEOTIDE SEQUENCE</scope>
    <source>
        <tissue evidence="11">Thyroid</tissue>
    </source>
</reference>
<dbReference type="PaxDb" id="8030-ENSSSAP00000041687"/>
<dbReference type="Proteomes" id="UP001652741">
    <property type="component" value="Chromosome ssa04"/>
</dbReference>
<dbReference type="PANTHER" id="PTHR10339">
    <property type="entry name" value="ADP-RIBOSYLTRANSFERASE"/>
    <property type="match status" value="1"/>
</dbReference>
<gene>
    <name evidence="11" type="primary">NAR4</name>
    <name evidence="13" type="synonym">nar4</name>
</gene>
<dbReference type="RefSeq" id="NP_001134331.1">
    <property type="nucleotide sequence ID" value="NM_001140859.2"/>
</dbReference>
<comment type="catalytic activity">
    <reaction evidence="9 10">
        <text>L-arginyl-[protein] + NAD(+) = N(omega)-(ADP-D-ribosyl)-L-arginyl-[protein] + nicotinamide + H(+)</text>
        <dbReference type="Rhea" id="RHEA:19149"/>
        <dbReference type="Rhea" id="RHEA-COMP:10532"/>
        <dbReference type="Rhea" id="RHEA-COMP:15087"/>
        <dbReference type="ChEBI" id="CHEBI:15378"/>
        <dbReference type="ChEBI" id="CHEBI:17154"/>
        <dbReference type="ChEBI" id="CHEBI:29965"/>
        <dbReference type="ChEBI" id="CHEBI:57540"/>
        <dbReference type="ChEBI" id="CHEBI:142554"/>
        <dbReference type="EC" id="2.4.2.31"/>
    </reaction>
</comment>
<keyword evidence="3 10" id="KW-0808">Transferase</keyword>
<evidence type="ECO:0000256" key="7">
    <source>
        <dbReference type="ARBA" id="ARBA00023027"/>
    </source>
</evidence>
<dbReference type="GeneID" id="100195830"/>
<keyword evidence="4" id="KW-0548">Nucleotidyltransferase</keyword>
<dbReference type="EC" id="2.4.2.31" evidence="10"/>
<dbReference type="OMA" id="CHNTFRR"/>
<sequence>MRKDNILTFALLCVFHDWTFSVDSTAVNPHRHRRDPYGTDQTVQLSIVHDSVDDMYSSCTQKTLEKLNTYLSSETNIDGIFKRAWSKAESCAEDVENRFKKDNSEYNSAELAHDHIKAICAYSAGEPKIHDEFNKAVLSEKDEYKTSFQFHSLHFLLTDALRLLKKQQQGCHNTFRRTKNHFKGEVNKEIRFGFFASSSTDKGHSTFGDKSCFEIETCFGADLKSYPKLGNHEKEVLIPPYEVFKVTDVLKKENNQNLWCDVVYKLESIKTLSNLNCEMFKTISNEEN</sequence>
<keyword evidence="5 10" id="KW-0732">Signal</keyword>
<protein>
    <recommendedName>
        <fullName evidence="10">NAD(P)(+)--arginine ADP-ribosyltransferase</fullName>
        <ecNumber evidence="10">2.4.2.31</ecNumber>
    </recommendedName>
    <alternativeName>
        <fullName evidence="10">Mono(ADP-ribosyl)transferase</fullName>
    </alternativeName>
</protein>
<dbReference type="STRING" id="8030.ENSSSAP00000041687"/>
<evidence type="ECO:0000313" key="13">
    <source>
        <dbReference type="RefSeq" id="NP_001134331.1"/>
    </source>
</evidence>
<evidence type="ECO:0000256" key="3">
    <source>
        <dbReference type="ARBA" id="ARBA00022679"/>
    </source>
</evidence>
<dbReference type="GO" id="GO:0106274">
    <property type="term" value="F:NAD+-protein-arginine ADP-ribosyltransferase activity"/>
    <property type="evidence" value="ECO:0007669"/>
    <property type="project" value="UniProtKB-EC"/>
</dbReference>
<name>B5X8B4_SALSA</name>
<dbReference type="GO" id="GO:0016779">
    <property type="term" value="F:nucleotidyltransferase activity"/>
    <property type="evidence" value="ECO:0007669"/>
    <property type="project" value="UniProtKB-KW"/>
</dbReference>
<evidence type="ECO:0000256" key="5">
    <source>
        <dbReference type="ARBA" id="ARBA00022729"/>
    </source>
</evidence>
<dbReference type="OrthoDB" id="423533at2759"/>
<evidence type="ECO:0000313" key="11">
    <source>
        <dbReference type="EMBL" id="ACI67084.1"/>
    </source>
</evidence>
<evidence type="ECO:0000256" key="2">
    <source>
        <dbReference type="ARBA" id="ARBA00022676"/>
    </source>
</evidence>
<evidence type="ECO:0000256" key="8">
    <source>
        <dbReference type="ARBA" id="ARBA00023157"/>
    </source>
</evidence>
<dbReference type="Gene3D" id="3.90.176.10">
    <property type="entry name" value="Toxin ADP-ribosyltransferase, Chain A, domain 1"/>
    <property type="match status" value="1"/>
</dbReference>
<proteinExistence type="evidence at transcript level"/>
<reference evidence="11 13" key="2">
    <citation type="journal article" date="2010" name="BMC Genomics">
        <title>Salmo salar and Esox lucius full-length cDNA sequences reveal changes in evolutionary pressures on a post-tetraploidization genome.</title>
        <authorList>
            <person name="Leong J.S."/>
            <person name="Jantzen S.G."/>
            <person name="von Schalburg K.R."/>
            <person name="Cooper G.A."/>
            <person name="Messmer A.M."/>
            <person name="Liao N.Y."/>
            <person name="Munro S."/>
            <person name="Moore R."/>
            <person name="Holt R.A."/>
            <person name="Jones S.J."/>
            <person name="Davidson W.S."/>
            <person name="Koop B.F."/>
        </authorList>
    </citation>
    <scope>NUCLEOTIDE SEQUENCE</scope>
    <source>
        <tissue evidence="11">Thyroid</tissue>
    </source>
</reference>
<keyword evidence="6 10" id="KW-0521">NADP</keyword>
<reference evidence="11" key="1">
    <citation type="submission" date="2008-10" db="EMBL/GenBank/DDBJ databases">
        <authorList>
            <consortium name="cGRASP (B.F. Koop &amp; W.S. Davidson)"/>
            <person name="Leong J."/>
            <person name="von Schalburg K."/>
            <person name="Cooper G."/>
            <person name="Moore R."/>
            <person name="Holt R."/>
            <person name="Davidson W.S."/>
            <person name="Koop B.F."/>
        </authorList>
    </citation>
    <scope>NUCLEOTIDE SEQUENCE</scope>
    <source>
        <tissue evidence="11">Thyroid</tissue>
    </source>
</reference>
<dbReference type="PANTHER" id="PTHR10339:SF27">
    <property type="entry name" value="NAD(P)(+)--ARGININE ADP-RIBOSYLTRANSFERASE"/>
    <property type="match status" value="1"/>
</dbReference>
<evidence type="ECO:0000256" key="4">
    <source>
        <dbReference type="ARBA" id="ARBA00022695"/>
    </source>
</evidence>
<dbReference type="GO" id="GO:0003950">
    <property type="term" value="F:NAD+ poly-ADP-ribosyltransferase activity"/>
    <property type="evidence" value="ECO:0007669"/>
    <property type="project" value="TreeGrafter"/>
</dbReference>
<evidence type="ECO:0000313" key="12">
    <source>
        <dbReference type="Proteomes" id="UP001652741"/>
    </source>
</evidence>
<dbReference type="PROSITE" id="PS51996">
    <property type="entry name" value="TR_MART"/>
    <property type="match status" value="1"/>
</dbReference>
<evidence type="ECO:0000256" key="9">
    <source>
        <dbReference type="ARBA" id="ARBA00047597"/>
    </source>
</evidence>
<dbReference type="EMBL" id="BT047283">
    <property type="protein sequence ID" value="ACI67084.1"/>
    <property type="molecule type" value="mRNA"/>
</dbReference>
<dbReference type="AlphaFoldDB" id="B5X8B4"/>
<dbReference type="InterPro" id="IPR000768">
    <property type="entry name" value="ART"/>
</dbReference>
<dbReference type="InterPro" id="IPR050999">
    <property type="entry name" value="ADP-ribosyltransferase_ARG"/>
</dbReference>
<feature type="signal peptide" evidence="10">
    <location>
        <begin position="1"/>
        <end position="21"/>
    </location>
</feature>
<reference evidence="13" key="4">
    <citation type="submission" date="2025-04" db="UniProtKB">
        <authorList>
            <consortium name="RefSeq"/>
        </authorList>
    </citation>
    <scope>IDENTIFICATION</scope>
</reference>
<dbReference type="Bgee" id="ENSSSAG00000045241">
    <property type="expression patterns" value="Expressed in midgut and 15 other cell types or tissues"/>
</dbReference>
<evidence type="ECO:0000256" key="1">
    <source>
        <dbReference type="ARBA" id="ARBA00009558"/>
    </source>
</evidence>
<keyword evidence="12" id="KW-1185">Reference proteome</keyword>
<keyword evidence="7 10" id="KW-0520">NAD</keyword>
<organism evidence="11">
    <name type="scientific">Salmo salar</name>
    <name type="common">Atlantic salmon</name>
    <dbReference type="NCBI Taxonomy" id="8030"/>
    <lineage>
        <taxon>Eukaryota</taxon>
        <taxon>Metazoa</taxon>
        <taxon>Chordata</taxon>
        <taxon>Craniata</taxon>
        <taxon>Vertebrata</taxon>
        <taxon>Euteleostomi</taxon>
        <taxon>Actinopterygii</taxon>
        <taxon>Neopterygii</taxon>
        <taxon>Teleostei</taxon>
        <taxon>Protacanthopterygii</taxon>
        <taxon>Salmoniformes</taxon>
        <taxon>Salmonidae</taxon>
        <taxon>Salmoninae</taxon>
        <taxon>Salmo</taxon>
    </lineage>
</organism>
<keyword evidence="8" id="KW-1015">Disulfide bond</keyword>
<dbReference type="KEGG" id="sasa:100195830"/>
<comment type="similarity">
    <text evidence="1 10">Belongs to the Arg-specific ADP-ribosyltransferase family.</text>
</comment>
<dbReference type="PRINTS" id="PR00970">
    <property type="entry name" value="RIBTRNSFRASE"/>
</dbReference>
<evidence type="ECO:0000256" key="10">
    <source>
        <dbReference type="RuleBase" id="RU361228"/>
    </source>
</evidence>
<evidence type="ECO:0000256" key="6">
    <source>
        <dbReference type="ARBA" id="ARBA00022857"/>
    </source>
</evidence>
<feature type="chain" id="PRO_5009732402" description="NAD(P)(+)--arginine ADP-ribosyltransferase" evidence="10 13">
    <location>
        <begin position="22"/>
        <end position="288"/>
    </location>
</feature>
<dbReference type="Pfam" id="PF01129">
    <property type="entry name" value="ART"/>
    <property type="match status" value="1"/>
</dbReference>
<dbReference type="FunFam" id="3.90.176.10:FF:000001">
    <property type="entry name" value="NAD(P)(+)--arginine ADP-ribosyltransferase"/>
    <property type="match status" value="1"/>
</dbReference>
<accession>B5X8B4</accession>